<reference evidence="1" key="1">
    <citation type="submission" date="2023-11" db="EMBL/GenBank/DDBJ databases">
        <title>Genome assemblies of two species of porcelain crab, Petrolisthes cinctipes and Petrolisthes manimaculis (Anomura: Porcellanidae).</title>
        <authorList>
            <person name="Angst P."/>
        </authorList>
    </citation>
    <scope>NUCLEOTIDE SEQUENCE</scope>
    <source>
        <strain evidence="1">PB745_02</strain>
        <tissue evidence="1">Gill</tissue>
    </source>
</reference>
<sequence length="90" mass="9688">MVMVWGVVSETMAVLDQLSQTPSGHTHILGLARIHLYTFESMTATRSSRPALHLITLLPKAGKRTKMATLARDLGDYVLRAPPGGSGSQS</sequence>
<name>A0AAE1PXI2_9EUCA</name>
<keyword evidence="2" id="KW-1185">Reference proteome</keyword>
<dbReference type="EMBL" id="JAWZYT010001073">
    <property type="protein sequence ID" value="KAK4315851.1"/>
    <property type="molecule type" value="Genomic_DNA"/>
</dbReference>
<dbReference type="AlphaFoldDB" id="A0AAE1PXI2"/>
<gene>
    <name evidence="1" type="ORF">Pmani_012936</name>
</gene>
<evidence type="ECO:0000313" key="2">
    <source>
        <dbReference type="Proteomes" id="UP001292094"/>
    </source>
</evidence>
<evidence type="ECO:0000313" key="1">
    <source>
        <dbReference type="EMBL" id="KAK4315851.1"/>
    </source>
</evidence>
<proteinExistence type="predicted"/>
<accession>A0AAE1PXI2</accession>
<dbReference type="Proteomes" id="UP001292094">
    <property type="component" value="Unassembled WGS sequence"/>
</dbReference>
<protein>
    <submittedName>
        <fullName evidence="1">Uncharacterized protein</fullName>
    </submittedName>
</protein>
<organism evidence="1 2">
    <name type="scientific">Petrolisthes manimaculis</name>
    <dbReference type="NCBI Taxonomy" id="1843537"/>
    <lineage>
        <taxon>Eukaryota</taxon>
        <taxon>Metazoa</taxon>
        <taxon>Ecdysozoa</taxon>
        <taxon>Arthropoda</taxon>
        <taxon>Crustacea</taxon>
        <taxon>Multicrustacea</taxon>
        <taxon>Malacostraca</taxon>
        <taxon>Eumalacostraca</taxon>
        <taxon>Eucarida</taxon>
        <taxon>Decapoda</taxon>
        <taxon>Pleocyemata</taxon>
        <taxon>Anomura</taxon>
        <taxon>Galatheoidea</taxon>
        <taxon>Porcellanidae</taxon>
        <taxon>Petrolisthes</taxon>
    </lineage>
</organism>
<comment type="caution">
    <text evidence="1">The sequence shown here is derived from an EMBL/GenBank/DDBJ whole genome shotgun (WGS) entry which is preliminary data.</text>
</comment>